<accession>A0A2T0BQ09</accession>
<dbReference type="Proteomes" id="UP000237798">
    <property type="component" value="Unassembled WGS sequence"/>
</dbReference>
<organism evidence="2 3">
    <name type="scientific">Clostridium luticellarii</name>
    <dbReference type="NCBI Taxonomy" id="1691940"/>
    <lineage>
        <taxon>Bacteria</taxon>
        <taxon>Bacillati</taxon>
        <taxon>Bacillota</taxon>
        <taxon>Clostridia</taxon>
        <taxon>Eubacteriales</taxon>
        <taxon>Clostridiaceae</taxon>
        <taxon>Clostridium</taxon>
    </lineage>
</organism>
<dbReference type="OrthoDB" id="1937948at2"/>
<feature type="domain" description="Bro-N" evidence="1">
    <location>
        <begin position="12"/>
        <end position="131"/>
    </location>
</feature>
<name>A0A2T0BQ09_9CLOT</name>
<reference evidence="2 3" key="1">
    <citation type="submission" date="2018-03" db="EMBL/GenBank/DDBJ databases">
        <title>Genome sequence of Clostridium luticellarii DSM 29923.</title>
        <authorList>
            <person name="Poehlein A."/>
            <person name="Daniel R."/>
        </authorList>
    </citation>
    <scope>NUCLEOTIDE SEQUENCE [LARGE SCALE GENOMIC DNA]</scope>
    <source>
        <strain evidence="2 3">DSM 29923</strain>
    </source>
</reference>
<evidence type="ECO:0000313" key="2">
    <source>
        <dbReference type="EMBL" id="PRR85959.1"/>
    </source>
</evidence>
<evidence type="ECO:0000259" key="1">
    <source>
        <dbReference type="PROSITE" id="PS51750"/>
    </source>
</evidence>
<protein>
    <recommendedName>
        <fullName evidence="1">Bro-N domain-containing protein</fullName>
    </recommendedName>
</protein>
<dbReference type="SMART" id="SM01040">
    <property type="entry name" value="Bro-N"/>
    <property type="match status" value="1"/>
</dbReference>
<keyword evidence="3" id="KW-1185">Reference proteome</keyword>
<evidence type="ECO:0000313" key="3">
    <source>
        <dbReference type="Proteomes" id="UP000237798"/>
    </source>
</evidence>
<dbReference type="AlphaFoldDB" id="A0A2T0BQ09"/>
<dbReference type="PROSITE" id="PS51750">
    <property type="entry name" value="BRO_N"/>
    <property type="match status" value="1"/>
</dbReference>
<proteinExistence type="predicted"/>
<comment type="caution">
    <text evidence="2">The sequence shown here is derived from an EMBL/GenBank/DDBJ whole genome shotgun (WGS) entry which is preliminary data.</text>
</comment>
<dbReference type="Pfam" id="PF02498">
    <property type="entry name" value="Bro-N"/>
    <property type="match status" value="1"/>
</dbReference>
<dbReference type="EMBL" id="PVXP01000009">
    <property type="protein sequence ID" value="PRR85959.1"/>
    <property type="molecule type" value="Genomic_DNA"/>
</dbReference>
<sequence>MNNLVKLKPFEKSGIGKIRIALLNDEPIFNLYDACLNLGYVRMRESKGKEYEQIRKDFITKLCESLDISGLTTNGTTFNITYKNRSKIDFKNTWIDEQSFYDLCLESHAKNARPFRRWVTGEVLPSIRKTGFYSTEKAEQLKVQEPYKLVKKFYNGNPVMVLKDLEFLIGTSVHTIGYILKSNNNFAIGTDYFLLEGRELKKFKKDNKLSPWIGSLIVIPKQGVDKLLNLLLLEPSGKLKETFEGYFELESQVSQSKAPVLEQLQACKFIADDLKVGEAIKMSIYKMICEKNGIDTDIVGKMEYNRKLDKEIIKITLRFAKMLLEDYTTQGIIALKEEIIAEEPIIAQSKVVKKYMVGFFDIMIKISKGNEKAVV</sequence>
<dbReference type="InterPro" id="IPR003497">
    <property type="entry name" value="BRO_N_domain"/>
</dbReference>
<dbReference type="RefSeq" id="WP_106008470.1">
    <property type="nucleotide sequence ID" value="NZ_PVXP01000009.1"/>
</dbReference>
<gene>
    <name evidence="2" type="ORF">CLLU_09870</name>
</gene>